<keyword evidence="18" id="KW-0611">Plant defense</keyword>
<reference evidence="30" key="1">
    <citation type="submission" date="2018-05" db="EMBL/GenBank/DDBJ databases">
        <title>Draft genome of Mucuna pruriens seed.</title>
        <authorList>
            <person name="Nnadi N.E."/>
            <person name="Vos R."/>
            <person name="Hasami M.H."/>
            <person name="Devisetty U.K."/>
            <person name="Aguiy J.C."/>
        </authorList>
    </citation>
    <scope>NUCLEOTIDE SEQUENCE [LARGE SCALE GENOMIC DNA]</scope>
    <source>
        <strain evidence="30">JCA_2017</strain>
    </source>
</reference>
<evidence type="ECO:0000256" key="20">
    <source>
        <dbReference type="ARBA" id="ARBA00022989"/>
    </source>
</evidence>
<keyword evidence="7" id="KW-0134">Cell wall</keyword>
<dbReference type="PRINTS" id="PR00019">
    <property type="entry name" value="LEURICHRPT"/>
</dbReference>
<gene>
    <name evidence="30" type="primary">MIK2</name>
    <name evidence="30" type="ORF">CR513_39158</name>
</gene>
<dbReference type="Gene3D" id="3.30.200.20">
    <property type="entry name" value="Phosphorylase Kinase, domain 1"/>
    <property type="match status" value="1"/>
</dbReference>
<keyword evidence="6" id="KW-1003">Cell membrane</keyword>
<dbReference type="Gene3D" id="3.80.10.10">
    <property type="entry name" value="Ribonuclease Inhibitor"/>
    <property type="match status" value="5"/>
</dbReference>
<keyword evidence="21 28" id="KW-0472">Membrane</keyword>
<comment type="catalytic activity">
    <reaction evidence="26">
        <text>L-threonyl-[protein] + ATP = O-phospho-L-threonyl-[protein] + ADP + H(+)</text>
        <dbReference type="Rhea" id="RHEA:46608"/>
        <dbReference type="Rhea" id="RHEA-COMP:11060"/>
        <dbReference type="Rhea" id="RHEA-COMP:11605"/>
        <dbReference type="ChEBI" id="CHEBI:15378"/>
        <dbReference type="ChEBI" id="CHEBI:30013"/>
        <dbReference type="ChEBI" id="CHEBI:30616"/>
        <dbReference type="ChEBI" id="CHEBI:61977"/>
        <dbReference type="ChEBI" id="CHEBI:456216"/>
        <dbReference type="EC" id="2.7.11.1"/>
    </reaction>
</comment>
<evidence type="ECO:0000256" key="2">
    <source>
        <dbReference type="ARBA" id="ARBA00004191"/>
    </source>
</evidence>
<feature type="domain" description="Protein kinase" evidence="29">
    <location>
        <begin position="927"/>
        <end position="1195"/>
    </location>
</feature>
<evidence type="ECO:0000256" key="7">
    <source>
        <dbReference type="ARBA" id="ARBA00022512"/>
    </source>
</evidence>
<dbReference type="GO" id="GO:0005524">
    <property type="term" value="F:ATP binding"/>
    <property type="evidence" value="ECO:0007669"/>
    <property type="project" value="UniProtKB-KW"/>
</dbReference>
<keyword evidence="19" id="KW-0067">ATP-binding</keyword>
<keyword evidence="13 28" id="KW-0812">Transmembrane</keyword>
<dbReference type="FunFam" id="1.10.510.10:FF:001023">
    <property type="entry name" value="Os07g0541700 protein"/>
    <property type="match status" value="1"/>
</dbReference>
<sequence>MNKLSLRYYTKFASMKITFHLTVFSLVLCCILGEISSQKEAESLRTWMKSLNSPLLPSWNNSNNPCNWTGITCNKAGSVVEIKLSNAGLDGTLNRFDFSAFPNLSNFNLSLNNLVGEIPTGIGNATKLKILDLSSNNFTFPIPPEMGNLLQLQVLCLNNNSLLNQIPVQLSNLQNLWFLDLGANFLENPDRVQFKGMVSITELNLTLNSLTEVPLFVSKCPKLLSLDLSLNTITGQIPIHLLASPRNLTILNMEKNYLEGQIPAEVKNLSKLKHLKLGQNKLNGTIPEEIGLLSYLEVLELDQNVFQGPVPSSIGNLRKLRRLDLHNSGLNSSIPAEIGFCTNLTYLDMSGNSLTGSLPLSMASLTRIRELAVSYNHLSGELYPSLLSSWPELISLQLQLNDLSGRLPPVIGSLHNITILLLFSNQFSGQIPPEIGNLSSLQYLDLSFNSYNGSIPPTIGKLHNLIDLNLASNQLSGALPPEIGDLERLQSLDVNQNKLSGPLPSSIIRLKNVNLLYLHVNNFSGTIPEDFGPAFLSNVSFANNGFSGKLPSGICSGGKLIYLAAGMNNLTGPIPESLRNCSGLIRVLLGNNLLSGDITNAFGIYPHLDFIDLAHNQLYGLLSSNWGECKTLSSFSIAANKLQGNIPPELGKLPSLQNLDLSENNLTGNIPVELFRSSSKLLKLNLSNNHLSGQIPAGIGELSQLQYLDLSANNLIGPIPNELGNCQKLIFLKLSMNNLDGHMPYELGNLVNLQPLLDLSHNSLTGQIITQLENLISLEVLNLSHNQLSGTIPSGLKGLISLQSIDISYNKLEGPLPDLEAFHNAPAEALVGNAALCAGSDGNANLNPCGGGKTNKVNKHKLVIAVVIPLAALIILLVSLPVFVFWRRHRVDQDEKDKSSNGKNSFFIWNYRNMIEFKDICTATENFSDKYCIGIGGQGSVYKAVLPTGETFAVKRLHQHEEMDFSGHQTKNFTSEIYAMTNTRHRNIVKMCGFSYLHGSMFFIYEYVERGSLAKVLQKEQEARILTWHIRLNTIKGLANALSYLHHDCIPSIVHRDISGNNILLDSEYEPKISDFGTARLLKIRESNWTAPAGSCGYMAPELAFSMKVTEKCDVYSFGIVALEILVGRYPDEVLLCLESGEFNQHCLDFLDKRLAPPEGTEAQVLMLVARLILKCIDKNPLCRPTMYHVSQELLTLSVPSLKHDHTAQFTPQIDWD</sequence>
<dbReference type="EC" id="2.7.11.1" evidence="5"/>
<keyword evidence="11" id="KW-0433">Leucine-rich repeat</keyword>
<dbReference type="InterPro" id="IPR001611">
    <property type="entry name" value="Leu-rich_rpt"/>
</dbReference>
<dbReference type="Pfam" id="PF00069">
    <property type="entry name" value="Pkinase"/>
    <property type="match status" value="1"/>
</dbReference>
<evidence type="ECO:0000256" key="19">
    <source>
        <dbReference type="ARBA" id="ARBA00022840"/>
    </source>
</evidence>
<keyword evidence="14" id="KW-0732">Signal</keyword>
<keyword evidence="15" id="KW-0677">Repeat</keyword>
<dbReference type="FunFam" id="3.30.200.20:FF:000309">
    <property type="entry name" value="Leucine-rich repeat receptor protein kinase MSP1"/>
    <property type="match status" value="1"/>
</dbReference>
<dbReference type="InterPro" id="IPR008266">
    <property type="entry name" value="Tyr_kinase_AS"/>
</dbReference>
<keyword evidence="24" id="KW-0325">Glycoprotein</keyword>
<evidence type="ECO:0000256" key="25">
    <source>
        <dbReference type="ARBA" id="ARBA00038043"/>
    </source>
</evidence>
<evidence type="ECO:0000256" key="16">
    <source>
        <dbReference type="ARBA" id="ARBA00022741"/>
    </source>
</evidence>
<dbReference type="STRING" id="157652.A0A371FQF8"/>
<dbReference type="SUPFAM" id="SSF52047">
    <property type="entry name" value="RNI-like"/>
    <property type="match status" value="2"/>
</dbReference>
<dbReference type="GO" id="GO:0006952">
    <property type="term" value="P:defense response"/>
    <property type="evidence" value="ECO:0007669"/>
    <property type="project" value="UniProtKB-KW"/>
</dbReference>
<dbReference type="InterPro" id="IPR032675">
    <property type="entry name" value="LRR_dom_sf"/>
</dbReference>
<keyword evidence="12" id="KW-0808">Transferase</keyword>
<evidence type="ECO:0000313" key="30">
    <source>
        <dbReference type="EMBL" id="RDX80313.1"/>
    </source>
</evidence>
<keyword evidence="16" id="KW-0547">Nucleotide-binding</keyword>
<accession>A0A371FQF8</accession>
<evidence type="ECO:0000256" key="14">
    <source>
        <dbReference type="ARBA" id="ARBA00022729"/>
    </source>
</evidence>
<dbReference type="InterPro" id="IPR003591">
    <property type="entry name" value="Leu-rich_rpt_typical-subtyp"/>
</dbReference>
<feature type="transmembrane region" description="Helical" evidence="28">
    <location>
        <begin position="862"/>
        <end position="886"/>
    </location>
</feature>
<dbReference type="SUPFAM" id="SSF52058">
    <property type="entry name" value="L domain-like"/>
    <property type="match status" value="1"/>
</dbReference>
<dbReference type="SMART" id="SM00369">
    <property type="entry name" value="LRR_TYP"/>
    <property type="match status" value="11"/>
</dbReference>
<dbReference type="OrthoDB" id="1402104at2759"/>
<dbReference type="AlphaFoldDB" id="A0A371FQF8"/>
<keyword evidence="22" id="KW-1015">Disulfide bond</keyword>
<dbReference type="Pfam" id="PF00560">
    <property type="entry name" value="LRR_1"/>
    <property type="match status" value="5"/>
</dbReference>
<dbReference type="PANTHER" id="PTHR48053">
    <property type="entry name" value="LEUCINE RICH REPEAT FAMILY PROTEIN, EXPRESSED"/>
    <property type="match status" value="1"/>
</dbReference>
<dbReference type="FunFam" id="3.80.10.10:FF:000383">
    <property type="entry name" value="Leucine-rich repeat receptor protein kinase EMS1"/>
    <property type="match status" value="2"/>
</dbReference>
<dbReference type="PANTHER" id="PTHR48053:SF145">
    <property type="entry name" value="PROTEIN KINASE DOMAIN-CONTAINING PROTEIN"/>
    <property type="match status" value="1"/>
</dbReference>
<comment type="similarity">
    <text evidence="25">Belongs to the polygalacturonase-inhibiting protein family.</text>
</comment>
<dbReference type="InterPro" id="IPR051716">
    <property type="entry name" value="Plant_RL_S/T_kinase"/>
</dbReference>
<evidence type="ECO:0000256" key="5">
    <source>
        <dbReference type="ARBA" id="ARBA00012513"/>
    </source>
</evidence>
<evidence type="ECO:0000256" key="15">
    <source>
        <dbReference type="ARBA" id="ARBA00022737"/>
    </source>
</evidence>
<keyword evidence="31" id="KW-1185">Reference proteome</keyword>
<dbReference type="Pfam" id="PF23598">
    <property type="entry name" value="LRR_14"/>
    <property type="match status" value="2"/>
</dbReference>
<name>A0A371FQF8_MUCPR</name>
<keyword evidence="8" id="KW-0964">Secreted</keyword>
<evidence type="ECO:0000256" key="9">
    <source>
        <dbReference type="ARBA" id="ARBA00022527"/>
    </source>
</evidence>
<evidence type="ECO:0000256" key="3">
    <source>
        <dbReference type="ARBA" id="ARBA00004236"/>
    </source>
</evidence>
<dbReference type="FunFam" id="3.80.10.10:FF:000400">
    <property type="entry name" value="Nuclear pore complex protein NUP107"/>
    <property type="match status" value="1"/>
</dbReference>
<keyword evidence="10" id="KW-0597">Phosphoprotein</keyword>
<dbReference type="GO" id="GO:0004674">
    <property type="term" value="F:protein serine/threonine kinase activity"/>
    <property type="evidence" value="ECO:0007669"/>
    <property type="project" value="UniProtKB-KW"/>
</dbReference>
<dbReference type="EMBL" id="QJKJ01008262">
    <property type="protein sequence ID" value="RDX80313.1"/>
    <property type="molecule type" value="Genomic_DNA"/>
</dbReference>
<keyword evidence="20 28" id="KW-1133">Transmembrane helix</keyword>
<evidence type="ECO:0000256" key="1">
    <source>
        <dbReference type="ARBA" id="ARBA00004170"/>
    </source>
</evidence>
<evidence type="ECO:0000256" key="8">
    <source>
        <dbReference type="ARBA" id="ARBA00022525"/>
    </source>
</evidence>
<evidence type="ECO:0000256" key="18">
    <source>
        <dbReference type="ARBA" id="ARBA00022821"/>
    </source>
</evidence>
<evidence type="ECO:0000256" key="13">
    <source>
        <dbReference type="ARBA" id="ARBA00022692"/>
    </source>
</evidence>
<evidence type="ECO:0000256" key="10">
    <source>
        <dbReference type="ARBA" id="ARBA00022553"/>
    </source>
</evidence>
<dbReference type="FunFam" id="3.80.10.10:FF:000177">
    <property type="entry name" value="Leucine-rich repeat receptor-like serine/threonine-protein kinase At1g17230"/>
    <property type="match status" value="1"/>
</dbReference>
<evidence type="ECO:0000256" key="23">
    <source>
        <dbReference type="ARBA" id="ARBA00023170"/>
    </source>
</evidence>
<proteinExistence type="inferred from homology"/>
<dbReference type="InterPro" id="IPR011009">
    <property type="entry name" value="Kinase-like_dom_sf"/>
</dbReference>
<evidence type="ECO:0000313" key="31">
    <source>
        <dbReference type="Proteomes" id="UP000257109"/>
    </source>
</evidence>
<feature type="non-terminal residue" evidence="30">
    <location>
        <position position="1"/>
    </location>
</feature>
<evidence type="ECO:0000256" key="26">
    <source>
        <dbReference type="ARBA" id="ARBA00047899"/>
    </source>
</evidence>
<organism evidence="30 31">
    <name type="scientific">Mucuna pruriens</name>
    <name type="common">Velvet bean</name>
    <name type="synonym">Dolichos pruriens</name>
    <dbReference type="NCBI Taxonomy" id="157652"/>
    <lineage>
        <taxon>Eukaryota</taxon>
        <taxon>Viridiplantae</taxon>
        <taxon>Streptophyta</taxon>
        <taxon>Embryophyta</taxon>
        <taxon>Tracheophyta</taxon>
        <taxon>Spermatophyta</taxon>
        <taxon>Magnoliopsida</taxon>
        <taxon>eudicotyledons</taxon>
        <taxon>Gunneridae</taxon>
        <taxon>Pentapetalae</taxon>
        <taxon>rosids</taxon>
        <taxon>fabids</taxon>
        <taxon>Fabales</taxon>
        <taxon>Fabaceae</taxon>
        <taxon>Papilionoideae</taxon>
        <taxon>50 kb inversion clade</taxon>
        <taxon>NPAAA clade</taxon>
        <taxon>indigoferoid/millettioid clade</taxon>
        <taxon>Phaseoleae</taxon>
        <taxon>Mucuna</taxon>
    </lineage>
</organism>
<keyword evidence="23 30" id="KW-0675">Receptor</keyword>
<keyword evidence="9" id="KW-0723">Serine/threonine-protein kinase</keyword>
<evidence type="ECO:0000256" key="11">
    <source>
        <dbReference type="ARBA" id="ARBA00022614"/>
    </source>
</evidence>
<comment type="caution">
    <text evidence="30">The sequence shown here is derived from an EMBL/GenBank/DDBJ whole genome shotgun (WGS) entry which is preliminary data.</text>
</comment>
<evidence type="ECO:0000259" key="29">
    <source>
        <dbReference type="PROSITE" id="PS50011"/>
    </source>
</evidence>
<evidence type="ECO:0000256" key="24">
    <source>
        <dbReference type="ARBA" id="ARBA00023180"/>
    </source>
</evidence>
<evidence type="ECO:0000256" key="12">
    <source>
        <dbReference type="ARBA" id="ARBA00022679"/>
    </source>
</evidence>
<dbReference type="InterPro" id="IPR013210">
    <property type="entry name" value="LRR_N_plant-typ"/>
</dbReference>
<evidence type="ECO:0000256" key="4">
    <source>
        <dbReference type="ARBA" id="ARBA00004479"/>
    </source>
</evidence>
<evidence type="ECO:0000256" key="17">
    <source>
        <dbReference type="ARBA" id="ARBA00022777"/>
    </source>
</evidence>
<dbReference type="GO" id="GO:0005886">
    <property type="term" value="C:plasma membrane"/>
    <property type="evidence" value="ECO:0007669"/>
    <property type="project" value="UniProtKB-SubCell"/>
</dbReference>
<protein>
    <recommendedName>
        <fullName evidence="5">non-specific serine/threonine protein kinase</fullName>
        <ecNumber evidence="5">2.7.11.1</ecNumber>
    </recommendedName>
</protein>
<dbReference type="InterPro" id="IPR055414">
    <property type="entry name" value="LRR_R13L4/SHOC2-like"/>
</dbReference>
<evidence type="ECO:0000256" key="28">
    <source>
        <dbReference type="SAM" id="Phobius"/>
    </source>
</evidence>
<dbReference type="PROSITE" id="PS00109">
    <property type="entry name" value="PROTEIN_KINASE_TYR"/>
    <property type="match status" value="1"/>
</dbReference>
<dbReference type="Proteomes" id="UP000257109">
    <property type="component" value="Unassembled WGS sequence"/>
</dbReference>
<dbReference type="Pfam" id="PF08263">
    <property type="entry name" value="LRRNT_2"/>
    <property type="match status" value="1"/>
</dbReference>
<dbReference type="InterPro" id="IPR000719">
    <property type="entry name" value="Prot_kinase_dom"/>
</dbReference>
<evidence type="ECO:0000256" key="22">
    <source>
        <dbReference type="ARBA" id="ARBA00023157"/>
    </source>
</evidence>
<dbReference type="FunFam" id="3.80.10.10:FF:000299">
    <property type="entry name" value="Piriformospora indica-insensitive protein 2"/>
    <property type="match status" value="1"/>
</dbReference>
<dbReference type="Gene3D" id="1.10.510.10">
    <property type="entry name" value="Transferase(Phosphotransferase) domain 1"/>
    <property type="match status" value="1"/>
</dbReference>
<comment type="catalytic activity">
    <reaction evidence="27">
        <text>L-seryl-[protein] + ATP = O-phospho-L-seryl-[protein] + ADP + H(+)</text>
        <dbReference type="Rhea" id="RHEA:17989"/>
        <dbReference type="Rhea" id="RHEA-COMP:9863"/>
        <dbReference type="Rhea" id="RHEA-COMP:11604"/>
        <dbReference type="ChEBI" id="CHEBI:15378"/>
        <dbReference type="ChEBI" id="CHEBI:29999"/>
        <dbReference type="ChEBI" id="CHEBI:30616"/>
        <dbReference type="ChEBI" id="CHEBI:83421"/>
        <dbReference type="ChEBI" id="CHEBI:456216"/>
        <dbReference type="EC" id="2.7.11.1"/>
    </reaction>
</comment>
<keyword evidence="17 30" id="KW-0418">Kinase</keyword>
<dbReference type="PROSITE" id="PS50011">
    <property type="entry name" value="PROTEIN_KINASE_DOM"/>
    <property type="match status" value="1"/>
</dbReference>
<comment type="subcellular location">
    <subcellularLocation>
        <location evidence="3">Cell membrane</location>
    </subcellularLocation>
    <subcellularLocation>
        <location evidence="1">Membrane</location>
        <topology evidence="1">Peripheral membrane protein</topology>
    </subcellularLocation>
    <subcellularLocation>
        <location evidence="4">Membrane</location>
        <topology evidence="4">Single-pass type I membrane protein</topology>
    </subcellularLocation>
    <subcellularLocation>
        <location evidence="2">Secreted</location>
        <location evidence="2">Cell wall</location>
    </subcellularLocation>
</comment>
<evidence type="ECO:0000256" key="27">
    <source>
        <dbReference type="ARBA" id="ARBA00048679"/>
    </source>
</evidence>
<dbReference type="SUPFAM" id="SSF56112">
    <property type="entry name" value="Protein kinase-like (PK-like)"/>
    <property type="match status" value="1"/>
</dbReference>
<evidence type="ECO:0000256" key="21">
    <source>
        <dbReference type="ARBA" id="ARBA00023136"/>
    </source>
</evidence>
<evidence type="ECO:0000256" key="6">
    <source>
        <dbReference type="ARBA" id="ARBA00022475"/>
    </source>
</evidence>